<gene>
    <name evidence="3" type="ORF">A3F86_04110</name>
</gene>
<evidence type="ECO:0000259" key="2">
    <source>
        <dbReference type="Pfam" id="PF08308"/>
    </source>
</evidence>
<sequence length="454" mass="52838">MSQHFRWLFFSVFVLLFFISASIIVIATLGFRYDWQKNTFVKTGTLSIETRPENARIFLNHKVIQAKTPVVVNNLLPGELTLTIQKNGFYPWEKIIYIEPKKATVLQNVYLFKQGGTIQKMENVIAMDVIDTEHMLIARRKENARLETSFTILRLNFDNDRMTLLTTLETKPTQLFAANENVFIANFKQTHESWRVFQKDRDRGEVTTIIQQPNLVPSVIDIKPWPEEANVFFLQINTMLWRLKLLEEQEPQTEFYAENVIAFDIHNNSIVLVTQNQNKRFFIEKNLKKDTTETFPLQQATRIDTGTLNCSTTNEYTCVLKSNTETILIEKKQTFTDATVPFEVKKAIWNFNELLLLSDFELWTYDQTTDKYTLITRQSQPIYDAIWHPDSGYIIIADNNGIQAIEKNSSSTQQKIEISPTSVQALYPTIAREKIFFIKEENLQALPLGEENFL</sequence>
<dbReference type="AlphaFoldDB" id="A0A1F4RR29"/>
<keyword evidence="1" id="KW-0812">Transmembrane</keyword>
<comment type="caution">
    <text evidence="3">The sequence shown here is derived from an EMBL/GenBank/DDBJ whole genome shotgun (WGS) entry which is preliminary data.</text>
</comment>
<feature type="domain" description="PEGA" evidence="2">
    <location>
        <begin position="44"/>
        <end position="106"/>
    </location>
</feature>
<protein>
    <recommendedName>
        <fullName evidence="2">PEGA domain-containing protein</fullName>
    </recommendedName>
</protein>
<reference evidence="3 4" key="1">
    <citation type="journal article" date="2016" name="Nat. Commun.">
        <title>Thousands of microbial genomes shed light on interconnected biogeochemical processes in an aquifer system.</title>
        <authorList>
            <person name="Anantharaman K."/>
            <person name="Brown C.T."/>
            <person name="Hug L.A."/>
            <person name="Sharon I."/>
            <person name="Castelle C.J."/>
            <person name="Probst A.J."/>
            <person name="Thomas B.C."/>
            <person name="Singh A."/>
            <person name="Wilkins M.J."/>
            <person name="Karaoz U."/>
            <person name="Brodie E.L."/>
            <person name="Williams K.H."/>
            <person name="Hubbard S.S."/>
            <person name="Banfield J.F."/>
        </authorList>
    </citation>
    <scope>NUCLEOTIDE SEQUENCE [LARGE SCALE GENOMIC DNA]</scope>
</reference>
<organism evidence="3 4">
    <name type="scientific">candidate division WOR-1 bacterium RIFCSPLOWO2_12_FULL_45_9</name>
    <dbReference type="NCBI Taxonomy" id="1802568"/>
    <lineage>
        <taxon>Bacteria</taxon>
        <taxon>Bacillati</taxon>
        <taxon>Saganbacteria</taxon>
    </lineage>
</organism>
<proteinExistence type="predicted"/>
<dbReference type="Pfam" id="PF08308">
    <property type="entry name" value="PEGA"/>
    <property type="match status" value="1"/>
</dbReference>
<accession>A0A1F4RR29</accession>
<evidence type="ECO:0000313" key="3">
    <source>
        <dbReference type="EMBL" id="OGC09933.1"/>
    </source>
</evidence>
<dbReference type="InterPro" id="IPR013229">
    <property type="entry name" value="PEGA"/>
</dbReference>
<keyword evidence="1" id="KW-1133">Transmembrane helix</keyword>
<evidence type="ECO:0000256" key="1">
    <source>
        <dbReference type="SAM" id="Phobius"/>
    </source>
</evidence>
<dbReference type="Proteomes" id="UP000179095">
    <property type="component" value="Unassembled WGS sequence"/>
</dbReference>
<dbReference type="STRING" id="1802568.A3F86_04110"/>
<dbReference type="SUPFAM" id="SSF82171">
    <property type="entry name" value="DPP6 N-terminal domain-like"/>
    <property type="match status" value="1"/>
</dbReference>
<name>A0A1F4RR29_UNCSA</name>
<keyword evidence="1" id="KW-0472">Membrane</keyword>
<evidence type="ECO:0000313" key="4">
    <source>
        <dbReference type="Proteomes" id="UP000179095"/>
    </source>
</evidence>
<dbReference type="EMBL" id="METQ01000009">
    <property type="protein sequence ID" value="OGC09933.1"/>
    <property type="molecule type" value="Genomic_DNA"/>
</dbReference>
<feature type="transmembrane region" description="Helical" evidence="1">
    <location>
        <begin position="7"/>
        <end position="31"/>
    </location>
</feature>